<reference evidence="1" key="1">
    <citation type="submission" date="2023-05" db="EMBL/GenBank/DDBJ databases">
        <authorList>
            <person name="Zhang X."/>
        </authorList>
    </citation>
    <scope>NUCLEOTIDE SEQUENCE</scope>
    <source>
        <strain evidence="1">BD1B2-1</strain>
    </source>
</reference>
<dbReference type="InterPro" id="IPR000801">
    <property type="entry name" value="Esterase-like"/>
</dbReference>
<dbReference type="AlphaFoldDB" id="A0AAE3UHE3"/>
<accession>A0AAE3UHE3</accession>
<dbReference type="Pfam" id="PF00756">
    <property type="entry name" value="Esterase"/>
    <property type="match status" value="1"/>
</dbReference>
<dbReference type="GO" id="GO:0016787">
    <property type="term" value="F:hydrolase activity"/>
    <property type="evidence" value="ECO:0007669"/>
    <property type="project" value="UniProtKB-KW"/>
</dbReference>
<dbReference type="Proteomes" id="UP001232063">
    <property type="component" value="Unassembled WGS sequence"/>
</dbReference>
<dbReference type="PANTHER" id="PTHR48098">
    <property type="entry name" value="ENTEROCHELIN ESTERASE-RELATED"/>
    <property type="match status" value="1"/>
</dbReference>
<dbReference type="RefSeq" id="WP_314512684.1">
    <property type="nucleotide sequence ID" value="NZ_JASJOU010000005.1"/>
</dbReference>
<evidence type="ECO:0000313" key="2">
    <source>
        <dbReference type="Proteomes" id="UP001232063"/>
    </source>
</evidence>
<organism evidence="1 2">
    <name type="scientific">Xanthocytophaga agilis</name>
    <dbReference type="NCBI Taxonomy" id="3048010"/>
    <lineage>
        <taxon>Bacteria</taxon>
        <taxon>Pseudomonadati</taxon>
        <taxon>Bacteroidota</taxon>
        <taxon>Cytophagia</taxon>
        <taxon>Cytophagales</taxon>
        <taxon>Rhodocytophagaceae</taxon>
        <taxon>Xanthocytophaga</taxon>
    </lineage>
</organism>
<gene>
    <name evidence="1" type="ORF">QNI22_17980</name>
</gene>
<sequence>MQKFFTLYLILTSFITYAQQGTIKESLKLKSSVLGREVEYSIYLPADYDKTNRRYPVLYLLHGLGDDETGWTQAGEVQSITDRTINNGDAPAMIIVMPDAGKTWYMNSADGKNNYEDFFIRELIPHIEASYRIRASKEFRGIAGLSMGGFGTLLLATKHTDLFAAAAPLSSAVFTDTDAVTMADSEWARRFTVNFPQTLKGKDRLTDHWYKNSIPKIIETTPVEQLKSIRYYIDCGDDDHLIKENMALHALLINKGIPHEFRVRDGAHTWIYWRTALPEVLKFVGASFR</sequence>
<dbReference type="InterPro" id="IPR050583">
    <property type="entry name" value="Mycobacterial_A85_antigen"/>
</dbReference>
<keyword evidence="1" id="KW-0378">Hydrolase</keyword>
<keyword evidence="2" id="KW-1185">Reference proteome</keyword>
<evidence type="ECO:0000313" key="1">
    <source>
        <dbReference type="EMBL" id="MDJ1502563.1"/>
    </source>
</evidence>
<protein>
    <submittedName>
        <fullName evidence="1">Alpha/beta hydrolase-fold protein</fullName>
    </submittedName>
</protein>
<comment type="caution">
    <text evidence="1">The sequence shown here is derived from an EMBL/GenBank/DDBJ whole genome shotgun (WGS) entry which is preliminary data.</text>
</comment>
<dbReference type="InterPro" id="IPR029058">
    <property type="entry name" value="AB_hydrolase_fold"/>
</dbReference>
<name>A0AAE3UHE3_9BACT</name>
<dbReference type="Gene3D" id="3.40.50.1820">
    <property type="entry name" value="alpha/beta hydrolase"/>
    <property type="match status" value="1"/>
</dbReference>
<dbReference type="GO" id="GO:0016747">
    <property type="term" value="F:acyltransferase activity, transferring groups other than amino-acyl groups"/>
    <property type="evidence" value="ECO:0007669"/>
    <property type="project" value="TreeGrafter"/>
</dbReference>
<dbReference type="SUPFAM" id="SSF53474">
    <property type="entry name" value="alpha/beta-Hydrolases"/>
    <property type="match status" value="1"/>
</dbReference>
<dbReference type="EMBL" id="JASJOU010000005">
    <property type="protein sequence ID" value="MDJ1502563.1"/>
    <property type="molecule type" value="Genomic_DNA"/>
</dbReference>
<dbReference type="PANTHER" id="PTHR48098:SF1">
    <property type="entry name" value="DIACYLGLYCEROL ACYLTRANSFERASE_MYCOLYLTRANSFERASE AG85A"/>
    <property type="match status" value="1"/>
</dbReference>
<proteinExistence type="predicted"/>